<dbReference type="GO" id="GO:0016787">
    <property type="term" value="F:hydrolase activity"/>
    <property type="evidence" value="ECO:0007669"/>
    <property type="project" value="UniProtKB-KW"/>
</dbReference>
<keyword evidence="3" id="KW-0540">Nuclease</keyword>
<dbReference type="PANTHER" id="PTHR34873">
    <property type="entry name" value="SSR1766 PROTEIN"/>
    <property type="match status" value="1"/>
</dbReference>
<proteinExistence type="inferred from homology"/>
<dbReference type="GO" id="GO:0004519">
    <property type="term" value="F:endonuclease activity"/>
    <property type="evidence" value="ECO:0007669"/>
    <property type="project" value="UniProtKB-KW"/>
</dbReference>
<protein>
    <recommendedName>
        <fullName evidence="10">YcfA family protein</fullName>
    </recommendedName>
</protein>
<dbReference type="RefSeq" id="WP_002745088.1">
    <property type="nucleotide sequence ID" value="NZ_CP011339.1"/>
</dbReference>
<evidence type="ECO:0000313" key="9">
    <source>
        <dbReference type="Proteomes" id="UP000068167"/>
    </source>
</evidence>
<dbReference type="Proteomes" id="UP000068167">
    <property type="component" value="Chromosome"/>
</dbReference>
<dbReference type="KEGG" id="mpk:VL20_2625"/>
<dbReference type="PATRIC" id="fig|1638788.3.peg.2633"/>
<evidence type="ECO:0000256" key="7">
    <source>
        <dbReference type="ARBA" id="ARBA00023016"/>
    </source>
</evidence>
<evidence type="ECO:0000313" key="8">
    <source>
        <dbReference type="EMBL" id="AKV67695.1"/>
    </source>
</evidence>
<dbReference type="SUPFAM" id="SSF54786">
    <property type="entry name" value="YcfA/nrd intein domain"/>
    <property type="match status" value="1"/>
</dbReference>
<evidence type="ECO:0000256" key="3">
    <source>
        <dbReference type="ARBA" id="ARBA00022722"/>
    </source>
</evidence>
<dbReference type="GO" id="GO:0003729">
    <property type="term" value="F:mRNA binding"/>
    <property type="evidence" value="ECO:0007669"/>
    <property type="project" value="InterPro"/>
</dbReference>
<dbReference type="InterPro" id="IPR012933">
    <property type="entry name" value="HicA_mRNA_interferase"/>
</dbReference>
<dbReference type="EMBL" id="CP011339">
    <property type="protein sequence ID" value="AKV67695.1"/>
    <property type="molecule type" value="Genomic_DNA"/>
</dbReference>
<sequence length="63" mass="7034">MTTKIRDVIKLLEKDGWFLVNTVGSHRQYEHPTKRGKVTVAGKLSDDVRKGTLASILKQAGLK</sequence>
<dbReference type="Pfam" id="PF07927">
    <property type="entry name" value="HicA_toxin"/>
    <property type="match status" value="1"/>
</dbReference>
<organism evidence="8 9">
    <name type="scientific">Microcystis panniformis FACHB-1757</name>
    <dbReference type="NCBI Taxonomy" id="1638788"/>
    <lineage>
        <taxon>Bacteria</taxon>
        <taxon>Bacillati</taxon>
        <taxon>Cyanobacteriota</taxon>
        <taxon>Cyanophyceae</taxon>
        <taxon>Oscillatoriophycideae</taxon>
        <taxon>Chroococcales</taxon>
        <taxon>Microcystaceae</taxon>
        <taxon>Microcystis</taxon>
    </lineage>
</organism>
<evidence type="ECO:0000256" key="4">
    <source>
        <dbReference type="ARBA" id="ARBA00022759"/>
    </source>
</evidence>
<dbReference type="AlphaFoldDB" id="A0A0K1S0W5"/>
<evidence type="ECO:0000256" key="1">
    <source>
        <dbReference type="ARBA" id="ARBA00006620"/>
    </source>
</evidence>
<accession>A0A0K1S0W5</accession>
<name>A0A0K1S0W5_9CHRO</name>
<evidence type="ECO:0000256" key="5">
    <source>
        <dbReference type="ARBA" id="ARBA00022801"/>
    </source>
</evidence>
<dbReference type="PANTHER" id="PTHR34873:SF3">
    <property type="entry name" value="ADDICTION MODULE TOXIN, HICA FAMILY"/>
    <property type="match status" value="1"/>
</dbReference>
<keyword evidence="9" id="KW-1185">Reference proteome</keyword>
<gene>
    <name evidence="8" type="ORF">VL20_2625</name>
</gene>
<keyword evidence="7" id="KW-0346">Stress response</keyword>
<evidence type="ECO:0008006" key="10">
    <source>
        <dbReference type="Google" id="ProtNLM"/>
    </source>
</evidence>
<keyword evidence="5" id="KW-0378">Hydrolase</keyword>
<evidence type="ECO:0000256" key="6">
    <source>
        <dbReference type="ARBA" id="ARBA00022884"/>
    </source>
</evidence>
<keyword evidence="4" id="KW-0255">Endonuclease</keyword>
<keyword evidence="6" id="KW-0694">RNA-binding</keyword>
<comment type="similarity">
    <text evidence="1">Belongs to the HicA mRNA interferase family.</text>
</comment>
<dbReference type="InterPro" id="IPR038570">
    <property type="entry name" value="HicA_sf"/>
</dbReference>
<keyword evidence="2" id="KW-1277">Toxin-antitoxin system</keyword>
<evidence type="ECO:0000256" key="2">
    <source>
        <dbReference type="ARBA" id="ARBA00022649"/>
    </source>
</evidence>
<dbReference type="Gene3D" id="3.30.920.30">
    <property type="entry name" value="Hypothetical protein"/>
    <property type="match status" value="1"/>
</dbReference>
<reference evidence="8 9" key="1">
    <citation type="journal article" date="2016" name="Stand. Genomic Sci.">
        <title>Complete genome sequence and genomic characterization of Microcystis panniformis FACHB 1757 by third-generation sequencing.</title>
        <authorList>
            <person name="Zhang J.Y."/>
            <person name="Guan R."/>
            <person name="Zhang H.J."/>
            <person name="Li H."/>
            <person name="Xiao P."/>
            <person name="Yu G.L."/>
            <person name="Du L."/>
            <person name="Cao D.M."/>
            <person name="Zhu B.C."/>
            <person name="Li R.H."/>
            <person name="Lu Z.H."/>
        </authorList>
    </citation>
    <scope>NUCLEOTIDE SEQUENCE [LARGE SCALE GENOMIC DNA]</scope>
    <source>
        <strain evidence="8 9">FACHB-1757</strain>
    </source>
</reference>